<keyword evidence="4 11" id="KW-0728">SH3 domain</keyword>
<dbReference type="SUPFAM" id="SSF50044">
    <property type="entry name" value="SH3-domain"/>
    <property type="match status" value="3"/>
</dbReference>
<feature type="domain" description="SH3" evidence="13">
    <location>
        <begin position="701"/>
        <end position="762"/>
    </location>
</feature>
<dbReference type="Proteomes" id="UP000694549">
    <property type="component" value="Unplaced"/>
</dbReference>
<accession>A0A8B9U8M5</accession>
<evidence type="ECO:0000256" key="2">
    <source>
        <dbReference type="ARBA" id="ARBA00004246"/>
    </source>
</evidence>
<evidence type="ECO:0000256" key="9">
    <source>
        <dbReference type="ARBA" id="ARBA00022949"/>
    </source>
</evidence>
<evidence type="ECO:0000256" key="12">
    <source>
        <dbReference type="SAM" id="MobiDB-lite"/>
    </source>
</evidence>
<evidence type="ECO:0000256" key="10">
    <source>
        <dbReference type="ARBA" id="ARBA00023136"/>
    </source>
</evidence>
<protein>
    <submittedName>
        <fullName evidence="15">Sorbin and SH3 domain containing 2</fullName>
    </submittedName>
</protein>
<keyword evidence="6" id="KW-0963">Cytoplasm</keyword>
<proteinExistence type="predicted"/>
<name>A0A8B9U8M5_9AVES</name>
<dbReference type="PRINTS" id="PR00499">
    <property type="entry name" value="P67PHOX"/>
</dbReference>
<dbReference type="GO" id="GO:0005925">
    <property type="term" value="C:focal adhesion"/>
    <property type="evidence" value="ECO:0007669"/>
    <property type="project" value="UniProtKB-SubCell"/>
</dbReference>
<feature type="compositionally biased region" description="Low complexity" evidence="12">
    <location>
        <begin position="1081"/>
        <end position="1100"/>
    </location>
</feature>
<keyword evidence="16" id="KW-1185">Reference proteome</keyword>
<keyword evidence="7" id="KW-0597">Phosphoprotein</keyword>
<feature type="compositionally biased region" description="Polar residues" evidence="12">
    <location>
        <begin position="1"/>
        <end position="35"/>
    </location>
</feature>
<dbReference type="GO" id="GO:0043025">
    <property type="term" value="C:neuronal cell body"/>
    <property type="evidence" value="ECO:0007669"/>
    <property type="project" value="TreeGrafter"/>
</dbReference>
<feature type="region of interest" description="Disordered" evidence="12">
    <location>
        <begin position="220"/>
        <end position="240"/>
    </location>
</feature>
<dbReference type="FunFam" id="2.30.30.40:FF:000003">
    <property type="entry name" value="Sorbin and SH3 domain-containing protein 1 isoform 2"/>
    <property type="match status" value="1"/>
</dbReference>
<dbReference type="GO" id="GO:0005737">
    <property type="term" value="C:cytoplasm"/>
    <property type="evidence" value="ECO:0007669"/>
    <property type="project" value="UniProtKB-SubCell"/>
</dbReference>
<keyword evidence="8" id="KW-0677">Repeat</keyword>
<feature type="region of interest" description="Disordered" evidence="12">
    <location>
        <begin position="1057"/>
        <end position="1100"/>
    </location>
</feature>
<reference evidence="15" key="1">
    <citation type="submission" date="2025-08" db="UniProtKB">
        <authorList>
            <consortium name="Ensembl"/>
        </authorList>
    </citation>
    <scope>IDENTIFICATION</scope>
</reference>
<dbReference type="PANTHER" id="PTHR14167">
    <property type="entry name" value="SH3 DOMAIN-CONTAINING"/>
    <property type="match status" value="1"/>
</dbReference>
<evidence type="ECO:0000259" key="14">
    <source>
        <dbReference type="PROSITE" id="PS50831"/>
    </source>
</evidence>
<feature type="compositionally biased region" description="Basic and acidic residues" evidence="12">
    <location>
        <begin position="549"/>
        <end position="560"/>
    </location>
</feature>
<evidence type="ECO:0000256" key="6">
    <source>
        <dbReference type="ARBA" id="ARBA00022490"/>
    </source>
</evidence>
<feature type="region of interest" description="Disordered" evidence="12">
    <location>
        <begin position="1130"/>
        <end position="1155"/>
    </location>
</feature>
<evidence type="ECO:0000256" key="3">
    <source>
        <dbReference type="ARBA" id="ARBA00004496"/>
    </source>
</evidence>
<dbReference type="InterPro" id="IPR001452">
    <property type="entry name" value="SH3_domain"/>
</dbReference>
<dbReference type="SMART" id="SM00459">
    <property type="entry name" value="Sorb"/>
    <property type="match status" value="1"/>
</dbReference>
<evidence type="ECO:0000313" key="16">
    <source>
        <dbReference type="Proteomes" id="UP000694549"/>
    </source>
</evidence>
<dbReference type="GO" id="GO:0030425">
    <property type="term" value="C:dendrite"/>
    <property type="evidence" value="ECO:0007669"/>
    <property type="project" value="TreeGrafter"/>
</dbReference>
<feature type="domain" description="SH3" evidence="13">
    <location>
        <begin position="626"/>
        <end position="685"/>
    </location>
</feature>
<feature type="domain" description="SoHo" evidence="14">
    <location>
        <begin position="356"/>
        <end position="417"/>
    </location>
</feature>
<feature type="region of interest" description="Disordered" evidence="12">
    <location>
        <begin position="1"/>
        <end position="66"/>
    </location>
</feature>
<dbReference type="PROSITE" id="PS50002">
    <property type="entry name" value="SH3"/>
    <property type="match status" value="3"/>
</dbReference>
<feature type="compositionally biased region" description="Pro residues" evidence="12">
    <location>
        <begin position="456"/>
        <end position="468"/>
    </location>
</feature>
<evidence type="ECO:0000256" key="11">
    <source>
        <dbReference type="PROSITE-ProRule" id="PRU00192"/>
    </source>
</evidence>
<evidence type="ECO:0000256" key="5">
    <source>
        <dbReference type="ARBA" id="ARBA00022475"/>
    </source>
</evidence>
<evidence type="ECO:0000256" key="1">
    <source>
        <dbReference type="ARBA" id="ARBA00004236"/>
    </source>
</evidence>
<feature type="compositionally biased region" description="Basic and acidic residues" evidence="12">
    <location>
        <begin position="616"/>
        <end position="627"/>
    </location>
</feature>
<dbReference type="FunFam" id="2.30.30.40:FF:000004">
    <property type="entry name" value="Sorbin and SH3 domain-containing protein 1 isoform 2"/>
    <property type="match status" value="1"/>
</dbReference>
<dbReference type="CDD" id="cd11917">
    <property type="entry name" value="SH3_Sorbs2_3"/>
    <property type="match status" value="1"/>
</dbReference>
<dbReference type="GO" id="GO:0045202">
    <property type="term" value="C:synapse"/>
    <property type="evidence" value="ECO:0007669"/>
    <property type="project" value="TreeGrafter"/>
</dbReference>
<evidence type="ECO:0000256" key="7">
    <source>
        <dbReference type="ARBA" id="ARBA00022553"/>
    </source>
</evidence>
<dbReference type="PANTHER" id="PTHR14167:SF56">
    <property type="entry name" value="SORBIN AND SH3 DOMAIN-CONTAINING PROTEIN 2"/>
    <property type="match status" value="1"/>
</dbReference>
<dbReference type="InterPro" id="IPR003127">
    <property type="entry name" value="SoHo_dom"/>
</dbReference>
<dbReference type="Pfam" id="PF00018">
    <property type="entry name" value="SH3_1"/>
    <property type="match status" value="2"/>
</dbReference>
<feature type="domain" description="SH3" evidence="13">
    <location>
        <begin position="1167"/>
        <end position="1226"/>
    </location>
</feature>
<keyword evidence="5" id="KW-1003">Cell membrane</keyword>
<dbReference type="CDD" id="cd11923">
    <property type="entry name" value="SH3_Sorbs2_2"/>
    <property type="match status" value="1"/>
</dbReference>
<dbReference type="SMART" id="SM00326">
    <property type="entry name" value="SH3"/>
    <property type="match status" value="3"/>
</dbReference>
<dbReference type="InterPro" id="IPR036028">
    <property type="entry name" value="SH3-like_dom_sf"/>
</dbReference>
<keyword evidence="10" id="KW-0472">Membrane</keyword>
<dbReference type="Ensembl" id="ENSAZOT00000005301.1">
    <property type="protein sequence ID" value="ENSAZOP00000004968.1"/>
    <property type="gene ID" value="ENSAZOG00000003202.1"/>
</dbReference>
<dbReference type="Pfam" id="PF14604">
    <property type="entry name" value="SH3_9"/>
    <property type="match status" value="1"/>
</dbReference>
<reference evidence="15" key="2">
    <citation type="submission" date="2025-09" db="UniProtKB">
        <authorList>
            <consortium name="Ensembl"/>
        </authorList>
    </citation>
    <scope>IDENTIFICATION</scope>
</reference>
<sequence length="1226" mass="134614">MNTGSDSQSPDSAWRSYNSGSRETLNGDISSSSLTAKGFRSVRPNLQDKKSPTQAPLPPPRKESFQRARVTNHKNGINLQAVTTEPDKHLPTDTGYYTNEKSVQNIMSSQISNTSVSYAQKITKPLTSISSAGTCTVAGISATLHQGQRQQTQKRRVSTLKLTRTQDSASSIHCNTQQQLKPDEVPIFSQRPVSPACNPMPEIHTASLSIQIAPIPDNKAEPEIQEHPPSISPDTSKMSSKDLEQKSTVLPSSQAAECHVLGNQKVTAPVMEAQITVNGNSGTAASPVSHFQRPFSPSSAYPPPASLNSNIVIMQHGRMMESTETYSQHVQSVGSSSTTSTIPICRSSEEEKKITVIKAPHYAGIGPVDESGIPTAIRTTVDRPKDWYKTMFKQIHMVHKPDDDTDMYNTAYAYSPGSYSPSFSAQAHPAAKTQTYRPLSKSASDSSSDAFKVSSPLPPPHVPPPVPPHRLRERITPEKNDWDPPDRKVDTRKFRSEPRSIFEYEPGKSSILEHERPTSLYHHSSTDRGLDRPSSSASTASDYRKRRKSEPAVSHERAHSDQNANRPNVGRTDMQGPYTTLRKPLTSSSPSSPSRAKDQESPGNYSSAFTDVGRCTPRERRGTTDKEKLPARAVYDFKAQTSKELSFKKGDTVYILRKIDQNWYEGEHHGRVGIFPISYVEKLSPPEKAQPARPPPPAQIGEIGEAIAKYNFSADTNVELSLRKGDKVILLKRVDQNWYEGKIPGTNRQGIFPVSYVEVIKKNASKSVDDYPDPPIPHSYSSDRIHHLSSSKLPSQALSPPPRYYSSSWSHNNQKTLQAATSNSFARPVGFSPTSLCISPPPPFPDSFLCDLEELSSLALTTAQPIAISPSNRIHRVKDDHFIPYTEISLSSPTALPQPFLQSTSTSSSAGSSHDITHKHTSNTTKPRKDKDLQGILGSSVTKAPRNLLDTTREGEHGGGGLCNIPLPHKGGSVSTELVATGENEEEICAADLSVDLGFQSKPQELDFSREAQDTTELTKLYIKEDLRQDTLAFPVASTRDSIISCEGCTSPNINKPALLSMGTSGESDPPSHLPSNPPFHSAKAPASHSTSPSTASLSPPLLSKLLHRQEKDATTLKANLKRELFVMGKPPRSPVMTKRSCSSPVRGPSYSHRPQRPVLAHENIHTGGEPFQALYNYTPRNEDELELREGDVIDVMEKCDDGWFVGTSRRTKFFGTFPGNYVKRL</sequence>
<dbReference type="Pfam" id="PF02208">
    <property type="entry name" value="Sorb"/>
    <property type="match status" value="1"/>
</dbReference>
<dbReference type="Gene3D" id="2.30.30.40">
    <property type="entry name" value="SH3 Domains"/>
    <property type="match status" value="3"/>
</dbReference>
<dbReference type="PROSITE" id="PS50831">
    <property type="entry name" value="SOHO"/>
    <property type="match status" value="1"/>
</dbReference>
<dbReference type="FunFam" id="2.30.30.40:FF:000001">
    <property type="entry name" value="Sorbin and SH3 domain-containing protein 1 isoform 2"/>
    <property type="match status" value="1"/>
</dbReference>
<evidence type="ECO:0000256" key="8">
    <source>
        <dbReference type="ARBA" id="ARBA00022737"/>
    </source>
</evidence>
<evidence type="ECO:0000259" key="13">
    <source>
        <dbReference type="PROSITE" id="PS50002"/>
    </source>
</evidence>
<evidence type="ECO:0000313" key="15">
    <source>
        <dbReference type="Ensembl" id="ENSAZOP00000004968.1"/>
    </source>
</evidence>
<dbReference type="CDD" id="cd11920">
    <property type="entry name" value="SH3_Sorbs2_1"/>
    <property type="match status" value="1"/>
</dbReference>
<organism evidence="15 16">
    <name type="scientific">Anas zonorhyncha</name>
    <name type="common">Eastern spot-billed duck</name>
    <dbReference type="NCBI Taxonomy" id="75864"/>
    <lineage>
        <taxon>Eukaryota</taxon>
        <taxon>Metazoa</taxon>
        <taxon>Chordata</taxon>
        <taxon>Craniata</taxon>
        <taxon>Vertebrata</taxon>
        <taxon>Euteleostomi</taxon>
        <taxon>Archelosauria</taxon>
        <taxon>Archosauria</taxon>
        <taxon>Dinosauria</taxon>
        <taxon>Saurischia</taxon>
        <taxon>Theropoda</taxon>
        <taxon>Coelurosauria</taxon>
        <taxon>Aves</taxon>
        <taxon>Neognathae</taxon>
        <taxon>Galloanserae</taxon>
        <taxon>Anseriformes</taxon>
        <taxon>Anatidae</taxon>
        <taxon>Anatinae</taxon>
        <taxon>Anas</taxon>
    </lineage>
</organism>
<dbReference type="GO" id="GO:0005886">
    <property type="term" value="C:plasma membrane"/>
    <property type="evidence" value="ECO:0007669"/>
    <property type="project" value="UniProtKB-SubCell"/>
</dbReference>
<dbReference type="PRINTS" id="PR00452">
    <property type="entry name" value="SH3DOMAIN"/>
</dbReference>
<dbReference type="GO" id="GO:0007219">
    <property type="term" value="P:Notch signaling pathway"/>
    <property type="evidence" value="ECO:0007669"/>
    <property type="project" value="TreeGrafter"/>
</dbReference>
<comment type="subcellular location">
    <subcellularLocation>
        <location evidence="2">Cell junction</location>
        <location evidence="2">Focal adhesion</location>
    </subcellularLocation>
    <subcellularLocation>
        <location evidence="1">Cell membrane</location>
    </subcellularLocation>
    <subcellularLocation>
        <location evidence="3">Cytoplasm</location>
    </subcellularLocation>
</comment>
<feature type="compositionally biased region" description="Basic and acidic residues" evidence="12">
    <location>
        <begin position="473"/>
        <end position="517"/>
    </location>
</feature>
<dbReference type="InterPro" id="IPR050384">
    <property type="entry name" value="Endophilin_SH3RF"/>
</dbReference>
<dbReference type="AlphaFoldDB" id="A0A8B9U8M5"/>
<evidence type="ECO:0000256" key="4">
    <source>
        <dbReference type="ARBA" id="ARBA00022443"/>
    </source>
</evidence>
<keyword evidence="9" id="KW-0965">Cell junction</keyword>
<feature type="region of interest" description="Disordered" evidence="12">
    <location>
        <begin position="421"/>
        <end position="627"/>
    </location>
</feature>
<feature type="compositionally biased region" description="Low complexity" evidence="12">
    <location>
        <begin position="440"/>
        <end position="455"/>
    </location>
</feature>
<feature type="region of interest" description="Disordered" evidence="12">
    <location>
        <begin position="894"/>
        <end position="966"/>
    </location>
</feature>
<feature type="compositionally biased region" description="Low complexity" evidence="12">
    <location>
        <begin position="903"/>
        <end position="913"/>
    </location>
</feature>